<evidence type="ECO:0000256" key="1">
    <source>
        <dbReference type="SAM" id="MobiDB-lite"/>
    </source>
</evidence>
<dbReference type="EMBL" id="ML119057">
    <property type="protein sequence ID" value="ROT37397.1"/>
    <property type="molecule type" value="Genomic_DNA"/>
</dbReference>
<reference evidence="2 3" key="1">
    <citation type="journal article" date="2018" name="Mol. Ecol.">
        <title>The obligate alkalophilic soda-lake fungus Sodiomyces alkalinus has shifted to a protein diet.</title>
        <authorList>
            <person name="Grum-Grzhimaylo A.A."/>
            <person name="Falkoski D.L."/>
            <person name="van den Heuvel J."/>
            <person name="Valero-Jimenez C.A."/>
            <person name="Min B."/>
            <person name="Choi I.G."/>
            <person name="Lipzen A."/>
            <person name="Daum C.G."/>
            <person name="Aanen D.K."/>
            <person name="Tsang A."/>
            <person name="Henrissat B."/>
            <person name="Bilanenko E.N."/>
            <person name="de Vries R.P."/>
            <person name="van Kan J.A.L."/>
            <person name="Grigoriev I.V."/>
            <person name="Debets A.J.M."/>
        </authorList>
    </citation>
    <scope>NUCLEOTIDE SEQUENCE [LARGE SCALE GENOMIC DNA]</scope>
    <source>
        <strain evidence="2 3">F11</strain>
    </source>
</reference>
<evidence type="ECO:0000313" key="2">
    <source>
        <dbReference type="EMBL" id="ROT37397.1"/>
    </source>
</evidence>
<name>A0A3N2PSB8_SODAK</name>
<organism evidence="2 3">
    <name type="scientific">Sodiomyces alkalinus (strain CBS 110278 / VKM F-3762 / F11)</name>
    <name type="common">Alkaliphilic filamentous fungus</name>
    <dbReference type="NCBI Taxonomy" id="1314773"/>
    <lineage>
        <taxon>Eukaryota</taxon>
        <taxon>Fungi</taxon>
        <taxon>Dikarya</taxon>
        <taxon>Ascomycota</taxon>
        <taxon>Pezizomycotina</taxon>
        <taxon>Sordariomycetes</taxon>
        <taxon>Hypocreomycetidae</taxon>
        <taxon>Glomerellales</taxon>
        <taxon>Plectosphaerellaceae</taxon>
        <taxon>Sodiomyces</taxon>
    </lineage>
</organism>
<proteinExistence type="predicted"/>
<gene>
    <name evidence="2" type="ORF">SODALDRAFT_334490</name>
</gene>
<feature type="region of interest" description="Disordered" evidence="1">
    <location>
        <begin position="1"/>
        <end position="73"/>
    </location>
</feature>
<sequence length="73" mass="8229">MDPLRPGENQQQQGTSSTARRRSSSGLFQGLKDARRYPAPSTRRQSFNDQKPEPGIFGRLWRSFTEGPPSPPK</sequence>
<dbReference type="GeneID" id="39580707"/>
<dbReference type="OrthoDB" id="4158609at2759"/>
<dbReference type="RefSeq" id="XP_028465203.1">
    <property type="nucleotide sequence ID" value="XM_028612229.1"/>
</dbReference>
<protein>
    <recommendedName>
        <fullName evidence="4">Conidiation-specific protein 8</fullName>
    </recommendedName>
</protein>
<evidence type="ECO:0000313" key="3">
    <source>
        <dbReference type="Proteomes" id="UP000272025"/>
    </source>
</evidence>
<evidence type="ECO:0008006" key="4">
    <source>
        <dbReference type="Google" id="ProtNLM"/>
    </source>
</evidence>
<dbReference type="AlphaFoldDB" id="A0A3N2PSB8"/>
<dbReference type="Proteomes" id="UP000272025">
    <property type="component" value="Unassembled WGS sequence"/>
</dbReference>
<keyword evidence="3" id="KW-1185">Reference proteome</keyword>
<accession>A0A3N2PSB8</accession>